<gene>
    <name evidence="1" type="ORF">BS47DRAFT_1280998</name>
</gene>
<feature type="non-terminal residue" evidence="1">
    <location>
        <position position="92"/>
    </location>
</feature>
<dbReference type="EMBL" id="MU128976">
    <property type="protein sequence ID" value="KAF9513200.1"/>
    <property type="molecule type" value="Genomic_DNA"/>
</dbReference>
<accession>A0A9P6AWI1</accession>
<dbReference type="AlphaFoldDB" id="A0A9P6AWI1"/>
<organism evidence="1 2">
    <name type="scientific">Hydnum rufescens UP504</name>
    <dbReference type="NCBI Taxonomy" id="1448309"/>
    <lineage>
        <taxon>Eukaryota</taxon>
        <taxon>Fungi</taxon>
        <taxon>Dikarya</taxon>
        <taxon>Basidiomycota</taxon>
        <taxon>Agaricomycotina</taxon>
        <taxon>Agaricomycetes</taxon>
        <taxon>Cantharellales</taxon>
        <taxon>Hydnaceae</taxon>
        <taxon>Hydnum</taxon>
    </lineage>
</organism>
<name>A0A9P6AWI1_9AGAM</name>
<evidence type="ECO:0000313" key="1">
    <source>
        <dbReference type="EMBL" id="KAF9513200.1"/>
    </source>
</evidence>
<dbReference type="Proteomes" id="UP000886523">
    <property type="component" value="Unassembled WGS sequence"/>
</dbReference>
<feature type="non-terminal residue" evidence="1">
    <location>
        <position position="1"/>
    </location>
</feature>
<keyword evidence="2" id="KW-1185">Reference proteome</keyword>
<proteinExistence type="predicted"/>
<evidence type="ECO:0000313" key="2">
    <source>
        <dbReference type="Proteomes" id="UP000886523"/>
    </source>
</evidence>
<comment type="caution">
    <text evidence="1">The sequence shown here is derived from an EMBL/GenBank/DDBJ whole genome shotgun (WGS) entry which is preliminary data.</text>
</comment>
<dbReference type="OrthoDB" id="3252425at2759"/>
<sequence length="92" mass="10622">EDWVDDLETMNVDDLKSFTMRTTPVHRVLTKICKLTTAITVSTTILLPLWRKLCQKLVKTPGMLARDVRTRWNSTNDMLASVLKYRPVVEAM</sequence>
<protein>
    <submittedName>
        <fullName evidence="1">Uncharacterized protein</fullName>
    </submittedName>
</protein>
<reference evidence="1" key="1">
    <citation type="journal article" date="2020" name="Nat. Commun.">
        <title>Large-scale genome sequencing of mycorrhizal fungi provides insights into the early evolution of symbiotic traits.</title>
        <authorList>
            <person name="Miyauchi S."/>
            <person name="Kiss E."/>
            <person name="Kuo A."/>
            <person name="Drula E."/>
            <person name="Kohler A."/>
            <person name="Sanchez-Garcia M."/>
            <person name="Morin E."/>
            <person name="Andreopoulos B."/>
            <person name="Barry K.W."/>
            <person name="Bonito G."/>
            <person name="Buee M."/>
            <person name="Carver A."/>
            <person name="Chen C."/>
            <person name="Cichocki N."/>
            <person name="Clum A."/>
            <person name="Culley D."/>
            <person name="Crous P.W."/>
            <person name="Fauchery L."/>
            <person name="Girlanda M."/>
            <person name="Hayes R.D."/>
            <person name="Keri Z."/>
            <person name="LaButti K."/>
            <person name="Lipzen A."/>
            <person name="Lombard V."/>
            <person name="Magnuson J."/>
            <person name="Maillard F."/>
            <person name="Murat C."/>
            <person name="Nolan M."/>
            <person name="Ohm R.A."/>
            <person name="Pangilinan J."/>
            <person name="Pereira M.F."/>
            <person name="Perotto S."/>
            <person name="Peter M."/>
            <person name="Pfister S."/>
            <person name="Riley R."/>
            <person name="Sitrit Y."/>
            <person name="Stielow J.B."/>
            <person name="Szollosi G."/>
            <person name="Zifcakova L."/>
            <person name="Stursova M."/>
            <person name="Spatafora J.W."/>
            <person name="Tedersoo L."/>
            <person name="Vaario L.M."/>
            <person name="Yamada A."/>
            <person name="Yan M."/>
            <person name="Wang P."/>
            <person name="Xu J."/>
            <person name="Bruns T."/>
            <person name="Baldrian P."/>
            <person name="Vilgalys R."/>
            <person name="Dunand C."/>
            <person name="Henrissat B."/>
            <person name="Grigoriev I.V."/>
            <person name="Hibbett D."/>
            <person name="Nagy L.G."/>
            <person name="Martin F.M."/>
        </authorList>
    </citation>
    <scope>NUCLEOTIDE SEQUENCE</scope>
    <source>
        <strain evidence="1">UP504</strain>
    </source>
</reference>